<dbReference type="PIRSF" id="PIRSF017184">
    <property type="entry name" value="Nnr"/>
    <property type="match status" value="1"/>
</dbReference>
<comment type="subunit">
    <text evidence="17">Homotetramer.</text>
</comment>
<feature type="binding site" evidence="17">
    <location>
        <position position="427"/>
    </location>
    <ligand>
        <name>AMP</name>
        <dbReference type="ChEBI" id="CHEBI:456215"/>
    </ligand>
</feature>
<keyword evidence="8 17" id="KW-0521">NADP</keyword>
<evidence type="ECO:0000256" key="18">
    <source>
        <dbReference type="HAMAP-Rule" id="MF_01966"/>
    </source>
</evidence>
<keyword evidence="7 17" id="KW-0067">ATP-binding</keyword>
<keyword evidence="6 17" id="KW-0547">Nucleotide-binding</keyword>
<feature type="binding site" evidence="18">
    <location>
        <position position="60"/>
    </location>
    <ligand>
        <name>K(+)</name>
        <dbReference type="ChEBI" id="CHEBI:29103"/>
    </ligand>
</feature>
<keyword evidence="12 17" id="KW-0456">Lyase</keyword>
<dbReference type="AlphaFoldDB" id="A0A1H6A1D8"/>
<evidence type="ECO:0000256" key="11">
    <source>
        <dbReference type="ARBA" id="ARBA00023235"/>
    </source>
</evidence>
<name>A0A1H6A1D8_9BACT</name>
<keyword evidence="9 18" id="KW-0630">Potassium</keyword>
<comment type="similarity">
    <text evidence="3 19">In the N-terminal section; belongs to the NnrE/AIBP family.</text>
</comment>
<comment type="function">
    <text evidence="18">Catalyzes the epimerization of the S- and R-forms of NAD(P)HX, a damaged form of NAD(P)H that is a result of enzymatic or heat-dependent hydration. This is a prerequisite for the S-specific NAD(P)H-hydrate dehydratase to allow the repair of both epimers of NAD(P)HX.</text>
</comment>
<dbReference type="PROSITE" id="PS01050">
    <property type="entry name" value="YJEF_C_2"/>
    <property type="match status" value="1"/>
</dbReference>
<dbReference type="SUPFAM" id="SSF53613">
    <property type="entry name" value="Ribokinase-like"/>
    <property type="match status" value="1"/>
</dbReference>
<dbReference type="CDD" id="cd01171">
    <property type="entry name" value="YXKO-related"/>
    <property type="match status" value="1"/>
</dbReference>
<evidence type="ECO:0000313" key="23">
    <source>
        <dbReference type="Proteomes" id="UP000236736"/>
    </source>
</evidence>
<dbReference type="InterPro" id="IPR000631">
    <property type="entry name" value="CARKD"/>
</dbReference>
<feature type="domain" description="YjeF N-terminal" evidence="21">
    <location>
        <begin position="10"/>
        <end position="212"/>
    </location>
</feature>
<comment type="cofactor">
    <cofactor evidence="17">
        <name>Mg(2+)</name>
        <dbReference type="ChEBI" id="CHEBI:18420"/>
    </cofactor>
</comment>
<dbReference type="GO" id="GO:0052856">
    <property type="term" value="F:NAD(P)HX epimerase activity"/>
    <property type="evidence" value="ECO:0007669"/>
    <property type="project" value="UniProtKB-UniRule"/>
</dbReference>
<dbReference type="GO" id="GO:0005524">
    <property type="term" value="F:ATP binding"/>
    <property type="evidence" value="ECO:0007669"/>
    <property type="project" value="UniProtKB-UniRule"/>
</dbReference>
<dbReference type="PROSITE" id="PS51383">
    <property type="entry name" value="YJEF_C_3"/>
    <property type="match status" value="1"/>
</dbReference>
<dbReference type="PANTHER" id="PTHR12592">
    <property type="entry name" value="ATP-DEPENDENT (S)-NAD(P)H-HYDRATE DEHYDRATASE FAMILY MEMBER"/>
    <property type="match status" value="1"/>
</dbReference>
<dbReference type="OrthoDB" id="9806925at2"/>
<feature type="binding site" evidence="17">
    <location>
        <begin position="398"/>
        <end position="402"/>
    </location>
    <ligand>
        <name>AMP</name>
        <dbReference type="ChEBI" id="CHEBI:456215"/>
    </ligand>
</feature>
<keyword evidence="23" id="KW-1185">Reference proteome</keyword>
<feature type="binding site" evidence="17">
    <location>
        <position position="257"/>
    </location>
    <ligand>
        <name>(6S)-NADPHX</name>
        <dbReference type="ChEBI" id="CHEBI:64076"/>
    </ligand>
</feature>
<evidence type="ECO:0000256" key="15">
    <source>
        <dbReference type="ARBA" id="ARBA00048238"/>
    </source>
</evidence>
<dbReference type="InterPro" id="IPR004443">
    <property type="entry name" value="YjeF_N_dom"/>
</dbReference>
<comment type="catalytic activity">
    <reaction evidence="1 18 19">
        <text>(6R)-NADHX = (6S)-NADHX</text>
        <dbReference type="Rhea" id="RHEA:32215"/>
        <dbReference type="ChEBI" id="CHEBI:64074"/>
        <dbReference type="ChEBI" id="CHEBI:64075"/>
        <dbReference type="EC" id="5.1.99.6"/>
    </reaction>
</comment>
<dbReference type="InterPro" id="IPR030677">
    <property type="entry name" value="Nnr"/>
</dbReference>
<comment type="catalytic activity">
    <reaction evidence="16 17 19">
        <text>(6S)-NADPHX + ADP = AMP + phosphate + NADPH + H(+)</text>
        <dbReference type="Rhea" id="RHEA:32235"/>
        <dbReference type="ChEBI" id="CHEBI:15378"/>
        <dbReference type="ChEBI" id="CHEBI:43474"/>
        <dbReference type="ChEBI" id="CHEBI:57783"/>
        <dbReference type="ChEBI" id="CHEBI:64076"/>
        <dbReference type="ChEBI" id="CHEBI:456215"/>
        <dbReference type="ChEBI" id="CHEBI:456216"/>
        <dbReference type="EC" id="4.2.1.136"/>
    </reaction>
</comment>
<evidence type="ECO:0000313" key="22">
    <source>
        <dbReference type="EMBL" id="SEG42220.1"/>
    </source>
</evidence>
<comment type="catalytic activity">
    <reaction evidence="15 17 19">
        <text>(6S)-NADHX + ADP = AMP + phosphate + NADH + H(+)</text>
        <dbReference type="Rhea" id="RHEA:32223"/>
        <dbReference type="ChEBI" id="CHEBI:15378"/>
        <dbReference type="ChEBI" id="CHEBI:43474"/>
        <dbReference type="ChEBI" id="CHEBI:57945"/>
        <dbReference type="ChEBI" id="CHEBI:64074"/>
        <dbReference type="ChEBI" id="CHEBI:456215"/>
        <dbReference type="ChEBI" id="CHEBI:456216"/>
        <dbReference type="EC" id="4.2.1.136"/>
    </reaction>
</comment>
<dbReference type="Gene3D" id="3.40.1190.20">
    <property type="match status" value="1"/>
</dbReference>
<dbReference type="EC" id="4.2.1.136" evidence="19"/>
<evidence type="ECO:0000256" key="5">
    <source>
        <dbReference type="ARBA" id="ARBA00022723"/>
    </source>
</evidence>
<evidence type="ECO:0000256" key="7">
    <source>
        <dbReference type="ARBA" id="ARBA00022840"/>
    </source>
</evidence>
<reference evidence="23" key="1">
    <citation type="submission" date="2016-10" db="EMBL/GenBank/DDBJ databases">
        <authorList>
            <person name="Varghese N."/>
            <person name="Submissions S."/>
        </authorList>
    </citation>
    <scope>NUCLEOTIDE SEQUENCE [LARGE SCALE GENOMIC DNA]</scope>
    <source>
        <strain evidence="23">DSM 17298</strain>
    </source>
</reference>
<comment type="function">
    <text evidence="17">Catalyzes the dehydration of the S-form of NAD(P)HX at the expense of ADP, which is converted to AMP. Together with NAD(P)HX epimerase, which catalyzes the epimerization of the S- and R-forms, the enzyme allows the repair of both epimers of NAD(P)HX, a damaged form of NAD(P)H that is a result of enzymatic or heat-dependent hydration.</text>
</comment>
<dbReference type="GO" id="GO:0046496">
    <property type="term" value="P:nicotinamide nucleotide metabolic process"/>
    <property type="evidence" value="ECO:0007669"/>
    <property type="project" value="UniProtKB-UniRule"/>
</dbReference>
<comment type="function">
    <text evidence="14 19">Bifunctional enzyme that catalyzes the epimerization of the S- and R-forms of NAD(P)HX and the dehydration of the S-form of NAD(P)HX at the expense of ADP, which is converted to AMP. This allows the repair of both epimers of NAD(P)HX, a damaged form of NAD(P)H that is a result of enzymatic or heat-dependent hydration.</text>
</comment>
<dbReference type="STRING" id="1120964.GCA_001313265_06285"/>
<comment type="caution">
    <text evidence="18">Lacks conserved residue(s) required for the propagation of feature annotation.</text>
</comment>
<dbReference type="NCBIfam" id="TIGR00196">
    <property type="entry name" value="yjeF_cterm"/>
    <property type="match status" value="1"/>
</dbReference>
<dbReference type="InterPro" id="IPR029056">
    <property type="entry name" value="Ribokinase-like"/>
</dbReference>
<keyword evidence="5 18" id="KW-0479">Metal-binding</keyword>
<keyword evidence="10 17" id="KW-0520">NAD</keyword>
<feature type="binding site" evidence="18">
    <location>
        <begin position="127"/>
        <end position="133"/>
    </location>
    <ligand>
        <name>(6S)-NADPHX</name>
        <dbReference type="ChEBI" id="CHEBI:64076"/>
    </ligand>
</feature>
<dbReference type="Pfam" id="PF03853">
    <property type="entry name" value="YjeF_N"/>
    <property type="match status" value="1"/>
</dbReference>
<dbReference type="HAMAP" id="MF_01966">
    <property type="entry name" value="NADHX_epimerase"/>
    <property type="match status" value="1"/>
</dbReference>
<evidence type="ECO:0000256" key="13">
    <source>
        <dbReference type="ARBA" id="ARBA00023268"/>
    </source>
</evidence>
<feature type="domain" description="YjeF C-terminal" evidence="20">
    <location>
        <begin position="222"/>
        <end position="486"/>
    </location>
</feature>
<comment type="catalytic activity">
    <reaction evidence="2 18 19">
        <text>(6R)-NADPHX = (6S)-NADPHX</text>
        <dbReference type="Rhea" id="RHEA:32227"/>
        <dbReference type="ChEBI" id="CHEBI:64076"/>
        <dbReference type="ChEBI" id="CHEBI:64077"/>
        <dbReference type="EC" id="5.1.99.6"/>
    </reaction>
</comment>
<dbReference type="NCBIfam" id="TIGR00197">
    <property type="entry name" value="yjeF_nterm"/>
    <property type="match status" value="1"/>
</dbReference>
<comment type="similarity">
    <text evidence="17">Belongs to the NnrD/CARKD family.</text>
</comment>
<dbReference type="EC" id="5.1.99.6" evidence="19"/>
<evidence type="ECO:0000256" key="8">
    <source>
        <dbReference type="ARBA" id="ARBA00022857"/>
    </source>
</evidence>
<evidence type="ECO:0000256" key="4">
    <source>
        <dbReference type="ARBA" id="ARBA00009524"/>
    </source>
</evidence>
<dbReference type="PROSITE" id="PS51385">
    <property type="entry name" value="YJEF_N"/>
    <property type="match status" value="1"/>
</dbReference>
<dbReference type="HAMAP" id="MF_01965">
    <property type="entry name" value="NADHX_dehydratase"/>
    <property type="match status" value="1"/>
</dbReference>
<evidence type="ECO:0000256" key="10">
    <source>
        <dbReference type="ARBA" id="ARBA00023027"/>
    </source>
</evidence>
<evidence type="ECO:0000256" key="3">
    <source>
        <dbReference type="ARBA" id="ARBA00006001"/>
    </source>
</evidence>
<evidence type="ECO:0000256" key="16">
    <source>
        <dbReference type="ARBA" id="ARBA00049209"/>
    </source>
</evidence>
<evidence type="ECO:0000259" key="20">
    <source>
        <dbReference type="PROSITE" id="PS51383"/>
    </source>
</evidence>
<organism evidence="22 23">
    <name type="scientific">Algoriphagus boritolerans DSM 17298 = JCM 18970</name>
    <dbReference type="NCBI Taxonomy" id="1120964"/>
    <lineage>
        <taxon>Bacteria</taxon>
        <taxon>Pseudomonadati</taxon>
        <taxon>Bacteroidota</taxon>
        <taxon>Cytophagia</taxon>
        <taxon>Cytophagales</taxon>
        <taxon>Cyclobacteriaceae</taxon>
        <taxon>Algoriphagus</taxon>
    </lineage>
</organism>
<feature type="binding site" evidence="17">
    <location>
        <position position="428"/>
    </location>
    <ligand>
        <name>(6S)-NADPHX</name>
        <dbReference type="ChEBI" id="CHEBI:64076"/>
    </ligand>
</feature>
<gene>
    <name evidence="17" type="primary">nnrD</name>
    <name evidence="18" type="synonym">nnrE</name>
    <name evidence="22" type="ORF">SAMN03080598_03857</name>
</gene>
<dbReference type="GO" id="GO:0052855">
    <property type="term" value="F:ADP-dependent NAD(P)H-hydrate dehydratase activity"/>
    <property type="evidence" value="ECO:0007669"/>
    <property type="project" value="UniProtKB-UniRule"/>
</dbReference>
<dbReference type="SUPFAM" id="SSF64153">
    <property type="entry name" value="YjeF N-terminal domain-like"/>
    <property type="match status" value="1"/>
</dbReference>
<dbReference type="PANTHER" id="PTHR12592:SF0">
    <property type="entry name" value="ATP-DEPENDENT (S)-NAD(P)H-HYDRATE DEHYDRATASE"/>
    <property type="match status" value="1"/>
</dbReference>
<evidence type="ECO:0000256" key="14">
    <source>
        <dbReference type="ARBA" id="ARBA00025153"/>
    </source>
</evidence>
<feature type="binding site" evidence="17">
    <location>
        <position position="313"/>
    </location>
    <ligand>
        <name>(6S)-NADPHX</name>
        <dbReference type="ChEBI" id="CHEBI:64076"/>
    </ligand>
</feature>
<dbReference type="Pfam" id="PF01256">
    <property type="entry name" value="Carb_kinase"/>
    <property type="match status" value="1"/>
</dbReference>
<protein>
    <recommendedName>
        <fullName evidence="19">Bifunctional NAD(P)H-hydrate repair enzyme</fullName>
    </recommendedName>
    <alternativeName>
        <fullName evidence="19">Nicotinamide nucleotide repair protein</fullName>
    </alternativeName>
    <domain>
        <recommendedName>
            <fullName evidence="19">ADP-dependent (S)-NAD(P)H-hydrate dehydratase</fullName>
            <ecNumber evidence="19">4.2.1.136</ecNumber>
        </recommendedName>
        <alternativeName>
            <fullName evidence="19">ADP-dependent NAD(P)HX dehydratase</fullName>
        </alternativeName>
    </domain>
    <domain>
        <recommendedName>
            <fullName evidence="19">NAD(P)H-hydrate epimerase</fullName>
            <ecNumber evidence="19">5.1.99.6</ecNumber>
        </recommendedName>
    </domain>
</protein>
<evidence type="ECO:0000256" key="1">
    <source>
        <dbReference type="ARBA" id="ARBA00000013"/>
    </source>
</evidence>
<dbReference type="GO" id="GO:0046872">
    <property type="term" value="F:metal ion binding"/>
    <property type="evidence" value="ECO:0007669"/>
    <property type="project" value="UniProtKB-UniRule"/>
</dbReference>
<keyword evidence="13" id="KW-0511">Multifunctional enzyme</keyword>
<dbReference type="InterPro" id="IPR036652">
    <property type="entry name" value="YjeF_N_dom_sf"/>
</dbReference>
<dbReference type="RefSeq" id="WP_103926424.1">
    <property type="nucleotide sequence ID" value="NZ_FNVR01000034.1"/>
</dbReference>
<feature type="binding site" evidence="17">
    <location>
        <position position="363"/>
    </location>
    <ligand>
        <name>(6S)-NADPHX</name>
        <dbReference type="ChEBI" id="CHEBI:64076"/>
    </ligand>
</feature>
<dbReference type="InterPro" id="IPR017953">
    <property type="entry name" value="Carbohydrate_kinase_pred_CS"/>
</dbReference>
<evidence type="ECO:0000256" key="9">
    <source>
        <dbReference type="ARBA" id="ARBA00022958"/>
    </source>
</evidence>
<feature type="binding site" evidence="18">
    <location>
        <position position="123"/>
    </location>
    <ligand>
        <name>K(+)</name>
        <dbReference type="ChEBI" id="CHEBI:29103"/>
    </ligand>
</feature>
<evidence type="ECO:0000256" key="17">
    <source>
        <dbReference type="HAMAP-Rule" id="MF_01965"/>
    </source>
</evidence>
<feature type="binding site" evidence="18">
    <location>
        <position position="159"/>
    </location>
    <ligand>
        <name>K(+)</name>
        <dbReference type="ChEBI" id="CHEBI:29103"/>
    </ligand>
</feature>
<evidence type="ECO:0000256" key="12">
    <source>
        <dbReference type="ARBA" id="ARBA00023239"/>
    </source>
</evidence>
<comment type="similarity">
    <text evidence="4 19">In the C-terminal section; belongs to the NnrD/CARKD family.</text>
</comment>
<evidence type="ECO:0000259" key="21">
    <source>
        <dbReference type="PROSITE" id="PS51385"/>
    </source>
</evidence>
<dbReference type="Gene3D" id="3.40.50.10260">
    <property type="entry name" value="YjeF N-terminal domain"/>
    <property type="match status" value="1"/>
</dbReference>
<dbReference type="GO" id="GO:0110051">
    <property type="term" value="P:metabolite repair"/>
    <property type="evidence" value="ECO:0007669"/>
    <property type="project" value="TreeGrafter"/>
</dbReference>
<feature type="binding site" evidence="18">
    <location>
        <position position="156"/>
    </location>
    <ligand>
        <name>(6S)-NADPHX</name>
        <dbReference type="ChEBI" id="CHEBI:64076"/>
    </ligand>
</feature>
<evidence type="ECO:0000256" key="19">
    <source>
        <dbReference type="PIRNR" id="PIRNR017184"/>
    </source>
</evidence>
<feature type="binding site" evidence="18">
    <location>
        <begin position="59"/>
        <end position="63"/>
    </location>
    <ligand>
        <name>(6S)-NADPHX</name>
        <dbReference type="ChEBI" id="CHEBI:64076"/>
    </ligand>
</feature>
<dbReference type="EMBL" id="FNVR01000034">
    <property type="protein sequence ID" value="SEG42220.1"/>
    <property type="molecule type" value="Genomic_DNA"/>
</dbReference>
<dbReference type="Proteomes" id="UP000236736">
    <property type="component" value="Unassembled WGS sequence"/>
</dbReference>
<comment type="similarity">
    <text evidence="18">Belongs to the NnrE/AIBP family.</text>
</comment>
<accession>A0A1H6A1D8</accession>
<evidence type="ECO:0000256" key="2">
    <source>
        <dbReference type="ARBA" id="ARBA00000909"/>
    </source>
</evidence>
<proteinExistence type="inferred from homology"/>
<sequence length="489" mass="52569">MLKIIPGWQVKLLDANHIQTTGISSLELMERAAKGFVDWWNGKGFDHSAPVNIFCGAGNNGGDGFAIARLLDTSGFKVSVLKCFDESAKLSSDALVNFKLLPDGIRVMDWNEFDKSKDGIVVDAFLGVGLTGELRSTAKAIIQKINSFDGKVISVDIPSGLPSDDLLSGACVRADFTVTFAFPKLSLLFPEHAAVTGELILVDIGIADTEYDLFDSTSYYLRKEDVPFFHRKFHRFSHKGDFGKVLIVAGSEGKMGAAILSCKAALRSGSGLVTALMPKSERQIIQIAVPEAMCQFELPTDLSRFDAIGIGPGLGVMGKSALLESIFHRFKNPMVIDADALTILSENPDLVHLIPKGSILTPHLKEFDRLLGDTSNHLARLEKAADFCRSLELNLLIKGANSVICLADGRQVFNSSGTPYMATGGSGDVLTGMLTSFLGQGYSSANAMFCGVYHHGLAGEIAGEHYLRGTIASDLIDAIPETFVQLGIS</sequence>
<evidence type="ECO:0000256" key="6">
    <source>
        <dbReference type="ARBA" id="ARBA00022741"/>
    </source>
</evidence>
<comment type="cofactor">
    <cofactor evidence="18 19">
        <name>K(+)</name>
        <dbReference type="ChEBI" id="CHEBI:29103"/>
    </cofactor>
    <text evidence="18 19">Binds 1 potassium ion per subunit.</text>
</comment>
<keyword evidence="11 18" id="KW-0413">Isomerase</keyword>